<evidence type="ECO:0000313" key="5">
    <source>
        <dbReference type="Proteomes" id="UP000004310"/>
    </source>
</evidence>
<comment type="caution">
    <text evidence="4">The sequence shown here is derived from an EMBL/GenBank/DDBJ whole genome shotgun (WGS) entry which is preliminary data.</text>
</comment>
<protein>
    <submittedName>
        <fullName evidence="4">Plasmid partitioning protein RepBe</fullName>
    </submittedName>
</protein>
<dbReference type="Pfam" id="PF02195">
    <property type="entry name" value="ParB_N"/>
    <property type="match status" value="1"/>
</dbReference>
<feature type="region of interest" description="Disordered" evidence="2">
    <location>
        <begin position="1"/>
        <end position="47"/>
    </location>
</feature>
<dbReference type="NCBIfam" id="TIGR00180">
    <property type="entry name" value="parB_part"/>
    <property type="match status" value="1"/>
</dbReference>
<evidence type="ECO:0000256" key="1">
    <source>
        <dbReference type="ARBA" id="ARBA00006295"/>
    </source>
</evidence>
<dbReference type="STRING" id="217511.GCA_001463845_03249"/>
<feature type="domain" description="ParB-like N-terminal" evidence="3">
    <location>
        <begin position="70"/>
        <end position="163"/>
    </location>
</feature>
<dbReference type="RefSeq" id="WP_007068985.1">
    <property type="nucleotide sequence ID" value="NZ_DS022273.1"/>
</dbReference>
<name>Q0FXN7_9HYPH</name>
<dbReference type="NCBIfam" id="TIGR03454">
    <property type="entry name" value="partition_RepB"/>
    <property type="match status" value="1"/>
</dbReference>
<dbReference type="SMART" id="SM00470">
    <property type="entry name" value="ParB"/>
    <property type="match status" value="1"/>
</dbReference>
<evidence type="ECO:0000259" key="3">
    <source>
        <dbReference type="SMART" id="SM00470"/>
    </source>
</evidence>
<dbReference type="Gene3D" id="3.90.1530.30">
    <property type="match status" value="1"/>
</dbReference>
<accession>Q0FXN7</accession>
<gene>
    <name evidence="4" type="ORF">FP2506_00490</name>
</gene>
<dbReference type="InterPro" id="IPR050336">
    <property type="entry name" value="Chromosome_partition/occlusion"/>
</dbReference>
<dbReference type="InterPro" id="IPR003115">
    <property type="entry name" value="ParB_N"/>
</dbReference>
<dbReference type="HOGENOM" id="CLU_069128_1_0_5"/>
<dbReference type="Gene3D" id="1.10.10.2830">
    <property type="match status" value="1"/>
</dbReference>
<dbReference type="InterPro" id="IPR004437">
    <property type="entry name" value="ParB/RepB/Spo0J"/>
</dbReference>
<dbReference type="Pfam" id="PF07506">
    <property type="entry name" value="RepB"/>
    <property type="match status" value="1"/>
</dbReference>
<dbReference type="InterPro" id="IPR011111">
    <property type="entry name" value="Plasmid_RepB"/>
</dbReference>
<dbReference type="PANTHER" id="PTHR33375:SF1">
    <property type="entry name" value="CHROMOSOME-PARTITIONING PROTEIN PARB-RELATED"/>
    <property type="match status" value="1"/>
</dbReference>
<sequence length="334" mass="36717">MSKASERAARMKAMFSEAPSPAAPDLQEKPQTAPRNASAGAVRSLESSLSRIEEENEALRRHIAENAHVVELDTASIEASFVQDRLLPVDGDVGFAELVLSIRESGQQVPILVRAHPEKPERYQIAYGHRRWKACAELGQPVKAIVTELDDEQMVVALGKENTERKDLTFIEQALFAQLLKARKYKRETIAAALSIPPTNVSKLTTLASSIPREIVEAIGPAPKIGRPRWEALAKIVDASGKKAALRAMTSLIESSDWIDMASDRRFAIYMKNFATTPRKPAASIFSGKGVTVSSRGEGREVSFKVDDPGETGLAAYLREELPRLVEAYLDRDV</sequence>
<comment type="similarity">
    <text evidence="1">Belongs to the ParB family.</text>
</comment>
<dbReference type="CDD" id="cd16405">
    <property type="entry name" value="RepB_like_N"/>
    <property type="match status" value="1"/>
</dbReference>
<dbReference type="GO" id="GO:0007059">
    <property type="term" value="P:chromosome segregation"/>
    <property type="evidence" value="ECO:0007669"/>
    <property type="project" value="TreeGrafter"/>
</dbReference>
<dbReference type="GO" id="GO:0003677">
    <property type="term" value="F:DNA binding"/>
    <property type="evidence" value="ECO:0007669"/>
    <property type="project" value="InterPro"/>
</dbReference>
<dbReference type="EMBL" id="AATP01000012">
    <property type="protein sequence ID" value="EAU39846.1"/>
    <property type="molecule type" value="Genomic_DNA"/>
</dbReference>
<dbReference type="SUPFAM" id="SSF110849">
    <property type="entry name" value="ParB/Sulfiredoxin"/>
    <property type="match status" value="1"/>
</dbReference>
<evidence type="ECO:0000256" key="2">
    <source>
        <dbReference type="SAM" id="MobiDB-lite"/>
    </source>
</evidence>
<dbReference type="PANTHER" id="PTHR33375">
    <property type="entry name" value="CHROMOSOME-PARTITIONING PROTEIN PARB-RELATED"/>
    <property type="match status" value="1"/>
</dbReference>
<organism evidence="4 5">
    <name type="scientific">Fulvimarina pelagi HTCC2506</name>
    <dbReference type="NCBI Taxonomy" id="314231"/>
    <lineage>
        <taxon>Bacteria</taxon>
        <taxon>Pseudomonadati</taxon>
        <taxon>Pseudomonadota</taxon>
        <taxon>Alphaproteobacteria</taxon>
        <taxon>Hyphomicrobiales</taxon>
        <taxon>Aurantimonadaceae</taxon>
        <taxon>Fulvimarina</taxon>
    </lineage>
</organism>
<dbReference type="Proteomes" id="UP000004310">
    <property type="component" value="Unassembled WGS sequence"/>
</dbReference>
<dbReference type="InterPro" id="IPR036086">
    <property type="entry name" value="ParB/Sulfiredoxin_sf"/>
</dbReference>
<evidence type="ECO:0000313" key="4">
    <source>
        <dbReference type="EMBL" id="EAU39846.1"/>
    </source>
</evidence>
<dbReference type="InterPro" id="IPR037972">
    <property type="entry name" value="RepB_N"/>
</dbReference>
<dbReference type="InterPro" id="IPR017819">
    <property type="entry name" value="Plasmid_partition_RepB"/>
</dbReference>
<dbReference type="GO" id="GO:0005694">
    <property type="term" value="C:chromosome"/>
    <property type="evidence" value="ECO:0007669"/>
    <property type="project" value="TreeGrafter"/>
</dbReference>
<proteinExistence type="inferred from homology"/>
<dbReference type="AlphaFoldDB" id="Q0FXN7"/>
<dbReference type="eggNOG" id="COG1475">
    <property type="taxonomic scope" value="Bacteria"/>
</dbReference>
<reference evidence="4 5" key="1">
    <citation type="journal article" date="2010" name="J. Bacteriol.">
        <title>Genome sequence of Fulvimarina pelagi HTCC2506T, a Mn(II)-oxidizing alphaproteobacterium possessing an aerobic anoxygenic photosynthetic gene cluster and Xanthorhodopsin.</title>
        <authorList>
            <person name="Kang I."/>
            <person name="Oh H.M."/>
            <person name="Lim S.I."/>
            <person name="Ferriera S."/>
            <person name="Giovannoni S.J."/>
            <person name="Cho J.C."/>
        </authorList>
    </citation>
    <scope>NUCLEOTIDE SEQUENCE [LARGE SCALE GENOMIC DNA]</scope>
    <source>
        <strain evidence="4 5">HTCC2506</strain>
    </source>
</reference>
<keyword evidence="5" id="KW-1185">Reference proteome</keyword>